<sequence length="1032" mass="112435">MVPGGRAGLGWAGLGWVVTSPPKIIVPHASDKVDCSATSEPSENPLASTVSEIVNESDLCEVAKENGYCPKTDDTDGDVSTMFNVSCHEDYLMCNVVFIQAPQWTEFLSCPVCRNEFDATLRSPISLGCGHTVCKTCLSNLHRKQCPFDQTSINTEIENLPVNFALLQLVGTSVPDIELNGNLKGLTTDELSNYLQAKKCIEELALYLKPFSSGNGGGGTSVLSRPMQRKLVTLINCQLMEEEGRSRAMRAARSLGERTVTELILQHQNPQQLSANLWAAVRARGCQFLGPAMQEEVLKLVLLALEDGSALSRKVLVMFVVQRLEPHFPQASKTSIGHVVQLLYRASCFKVSKREGDSSLMQLKEEFRTYEALRREHDAQIVQIATEAGLRIAPDQWSALLYGDTAHKSHMQSIIDKLQTPQSFAQSVQELVIALQRTGDPGNLSILRPHLELLAAIDPSPESTVPVWSECCGALEAVRTVVTGLVEFIQHHGSRKLQEAGHAHNAKYKISMCRDLTLRGSCPRGSNCTFAHSEEELEKYRAKNRKVGSRNTSSLAKVVEHVHNSKGEKASTDYLNKEKVFVQTEDLLYPSTPTITPPSYDNSNMRDGFLGGTPSVQVSPPIPPAVVGQSIGVAVPRVGMDYGPYNSSFTPSGQSSVYQPTQQMFAPTPGTFTPDIYSAAPHSVVMPPGPMYAAPSQAEFGSVAPLSEHRQMEQFRNLNHSWENNIGKNQGTITSVSQAWTVPVSSTGLKRVTSKSLAILQQRKQEIISQLEKVVGKSAASAISSSASCQARATTTLLNSENQVCTSTYSIWTSGGIFHTGMGNNSQVTHMSTNGPPTTLYRAETSLVDDEFIPFDPQLASKYGPISRMSKTILRPSNSVQASSSFGDSTISTPMVRRPVPAASPVASWYFNTTQGFPAPIPNPALAAAGHIVAAPNNSLGDGYITIGHGILDPPQLFVQGRNAECTTSPYASKDLLVESQRVKQQLRNLERKINDLKLATEGAAMSEGERLTQELQLIEQGIREKEKELRL</sequence>
<organism evidence="12 13">
    <name type="scientific">Ladona fulva</name>
    <name type="common">Scarce chaser dragonfly</name>
    <name type="synonym">Libellula fulva</name>
    <dbReference type="NCBI Taxonomy" id="123851"/>
    <lineage>
        <taxon>Eukaryota</taxon>
        <taxon>Metazoa</taxon>
        <taxon>Ecdysozoa</taxon>
        <taxon>Arthropoda</taxon>
        <taxon>Hexapoda</taxon>
        <taxon>Insecta</taxon>
        <taxon>Pterygota</taxon>
        <taxon>Palaeoptera</taxon>
        <taxon>Odonata</taxon>
        <taxon>Epiprocta</taxon>
        <taxon>Anisoptera</taxon>
        <taxon>Libelluloidea</taxon>
        <taxon>Libellulidae</taxon>
        <taxon>Ladona</taxon>
    </lineage>
</organism>
<dbReference type="GO" id="GO:0061630">
    <property type="term" value="F:ubiquitin protein ligase activity"/>
    <property type="evidence" value="ECO:0007669"/>
    <property type="project" value="UniProtKB-EC"/>
</dbReference>
<dbReference type="GO" id="GO:0000209">
    <property type="term" value="P:protein polyubiquitination"/>
    <property type="evidence" value="ECO:0007669"/>
    <property type="project" value="TreeGrafter"/>
</dbReference>
<dbReference type="Pfam" id="PF18386">
    <property type="entry name" value="ROQ_II"/>
    <property type="match status" value="1"/>
</dbReference>
<feature type="zinc finger region" description="C3H1-type" evidence="8">
    <location>
        <begin position="507"/>
        <end position="535"/>
    </location>
</feature>
<dbReference type="SMART" id="SM00356">
    <property type="entry name" value="ZnF_C3H1"/>
    <property type="match status" value="1"/>
</dbReference>
<comment type="subcellular location">
    <subcellularLocation>
        <location evidence="2">Cytoplasm</location>
        <location evidence="2">P-body</location>
    </subcellularLocation>
</comment>
<dbReference type="Proteomes" id="UP000792457">
    <property type="component" value="Unassembled WGS sequence"/>
</dbReference>
<dbReference type="InterPro" id="IPR001841">
    <property type="entry name" value="Znf_RING"/>
</dbReference>
<evidence type="ECO:0000256" key="4">
    <source>
        <dbReference type="ARBA" id="ARBA00022679"/>
    </source>
</evidence>
<name>A0A8K0K7D1_LADFU</name>
<dbReference type="InterPro" id="IPR013083">
    <property type="entry name" value="Znf_RING/FYVE/PHD"/>
</dbReference>
<accession>A0A8K0K7D1</accession>
<evidence type="ECO:0000256" key="3">
    <source>
        <dbReference type="ARBA" id="ARBA00012483"/>
    </source>
</evidence>
<dbReference type="PROSITE" id="PS50089">
    <property type="entry name" value="ZF_RING_2"/>
    <property type="match status" value="1"/>
</dbReference>
<comment type="catalytic activity">
    <reaction evidence="1">
        <text>S-ubiquitinyl-[E2 ubiquitin-conjugating enzyme]-L-cysteine + [acceptor protein]-L-lysine = [E2 ubiquitin-conjugating enzyme]-L-cysteine + N(6)-ubiquitinyl-[acceptor protein]-L-lysine.</text>
        <dbReference type="EC" id="2.3.2.27"/>
    </reaction>
</comment>
<evidence type="ECO:0000259" key="11">
    <source>
        <dbReference type="PROSITE" id="PS50103"/>
    </source>
</evidence>
<protein>
    <recommendedName>
        <fullName evidence="3">RING-type E3 ubiquitin transferase</fullName>
        <ecNumber evidence="3">2.3.2.27</ecNumber>
    </recommendedName>
</protein>
<dbReference type="InterPro" id="IPR052249">
    <property type="entry name" value="Roquin_domain"/>
</dbReference>
<gene>
    <name evidence="12" type="ORF">J437_LFUL005891</name>
</gene>
<evidence type="ECO:0000256" key="2">
    <source>
        <dbReference type="ARBA" id="ARBA00004201"/>
    </source>
</evidence>
<dbReference type="EMBL" id="KZ308446">
    <property type="protein sequence ID" value="KAG8229809.1"/>
    <property type="molecule type" value="Genomic_DNA"/>
</dbReference>
<keyword evidence="5 8" id="KW-0479">Metal-binding</keyword>
<dbReference type="InterPro" id="IPR036855">
    <property type="entry name" value="Znf_CCCH_sf"/>
</dbReference>
<dbReference type="Gene3D" id="1.20.120.1790">
    <property type="match status" value="1"/>
</dbReference>
<dbReference type="PROSITE" id="PS50103">
    <property type="entry name" value="ZF_C3H1"/>
    <property type="match status" value="1"/>
</dbReference>
<keyword evidence="4" id="KW-0808">Transferase</keyword>
<keyword evidence="6 8" id="KW-0863">Zinc-finger</keyword>
<dbReference type="InterPro" id="IPR048575">
    <property type="entry name" value="Roquin_1_2-like_ROQ"/>
</dbReference>
<dbReference type="PANTHER" id="PTHR13139:SF54">
    <property type="entry name" value="RING-TYPE E3 UBIQUITIN TRANSFERASE"/>
    <property type="match status" value="1"/>
</dbReference>
<keyword evidence="7 8" id="KW-0862">Zinc</keyword>
<dbReference type="SUPFAM" id="SSF90229">
    <property type="entry name" value="CCCH zinc finger"/>
    <property type="match status" value="1"/>
</dbReference>
<evidence type="ECO:0000256" key="5">
    <source>
        <dbReference type="ARBA" id="ARBA00022723"/>
    </source>
</evidence>
<dbReference type="InterPro" id="IPR017907">
    <property type="entry name" value="Znf_RING_CS"/>
</dbReference>
<dbReference type="Pfam" id="PF00642">
    <property type="entry name" value="zf-CCCH"/>
    <property type="match status" value="1"/>
</dbReference>
<feature type="domain" description="C3H1-type" evidence="11">
    <location>
        <begin position="507"/>
        <end position="535"/>
    </location>
</feature>
<dbReference type="GO" id="GO:0000288">
    <property type="term" value="P:nuclear-transcribed mRNA catabolic process, deadenylation-dependent decay"/>
    <property type="evidence" value="ECO:0007669"/>
    <property type="project" value="TreeGrafter"/>
</dbReference>
<dbReference type="OrthoDB" id="10067217at2759"/>
<dbReference type="EC" id="2.3.2.27" evidence="3"/>
<dbReference type="FunFam" id="3.30.40.10:FF:000047">
    <property type="entry name" value="Roquin-2 isoform 1"/>
    <property type="match status" value="1"/>
</dbReference>
<reference evidence="12" key="2">
    <citation type="submission" date="2017-10" db="EMBL/GenBank/DDBJ databases">
        <title>Ladona fulva Genome sequencing and assembly.</title>
        <authorList>
            <person name="Murali S."/>
            <person name="Richards S."/>
            <person name="Bandaranaike D."/>
            <person name="Bellair M."/>
            <person name="Blankenburg K."/>
            <person name="Chao H."/>
            <person name="Dinh H."/>
            <person name="Doddapaneni H."/>
            <person name="Dugan-Rocha S."/>
            <person name="Elkadiri S."/>
            <person name="Gnanaolivu R."/>
            <person name="Hernandez B."/>
            <person name="Skinner E."/>
            <person name="Javaid M."/>
            <person name="Lee S."/>
            <person name="Li M."/>
            <person name="Ming W."/>
            <person name="Munidasa M."/>
            <person name="Muniz J."/>
            <person name="Nguyen L."/>
            <person name="Hughes D."/>
            <person name="Osuji N."/>
            <person name="Pu L.-L."/>
            <person name="Puazo M."/>
            <person name="Qu C."/>
            <person name="Quiroz J."/>
            <person name="Raj R."/>
            <person name="Weissenberger G."/>
            <person name="Xin Y."/>
            <person name="Zou X."/>
            <person name="Han Y."/>
            <person name="Worley K."/>
            <person name="Muzny D."/>
            <person name="Gibbs R."/>
        </authorList>
    </citation>
    <scope>NUCLEOTIDE SEQUENCE</scope>
    <source>
        <strain evidence="12">Sampled in the wild</strain>
    </source>
</reference>
<dbReference type="CDD" id="cd16638">
    <property type="entry name" value="mRING-HC-C3HC3D_Roquin"/>
    <property type="match status" value="1"/>
</dbReference>
<dbReference type="GO" id="GO:0008270">
    <property type="term" value="F:zinc ion binding"/>
    <property type="evidence" value="ECO:0007669"/>
    <property type="project" value="UniProtKB-KW"/>
</dbReference>
<dbReference type="Pfam" id="PF21206">
    <property type="entry name" value="Roquin_1_2-like_ROQ"/>
    <property type="match status" value="1"/>
</dbReference>
<dbReference type="GO" id="GO:0000932">
    <property type="term" value="C:P-body"/>
    <property type="evidence" value="ECO:0007669"/>
    <property type="project" value="UniProtKB-SubCell"/>
</dbReference>
<evidence type="ECO:0000256" key="6">
    <source>
        <dbReference type="ARBA" id="ARBA00022771"/>
    </source>
</evidence>
<dbReference type="SMART" id="SM00184">
    <property type="entry name" value="RING"/>
    <property type="match status" value="1"/>
</dbReference>
<evidence type="ECO:0000256" key="1">
    <source>
        <dbReference type="ARBA" id="ARBA00000900"/>
    </source>
</evidence>
<reference evidence="12" key="1">
    <citation type="submission" date="2013-04" db="EMBL/GenBank/DDBJ databases">
        <authorList>
            <person name="Qu J."/>
            <person name="Murali S.C."/>
            <person name="Bandaranaike D."/>
            <person name="Bellair M."/>
            <person name="Blankenburg K."/>
            <person name="Chao H."/>
            <person name="Dinh H."/>
            <person name="Doddapaneni H."/>
            <person name="Downs B."/>
            <person name="Dugan-Rocha S."/>
            <person name="Elkadiri S."/>
            <person name="Gnanaolivu R.D."/>
            <person name="Hernandez B."/>
            <person name="Javaid M."/>
            <person name="Jayaseelan J.C."/>
            <person name="Lee S."/>
            <person name="Li M."/>
            <person name="Ming W."/>
            <person name="Munidasa M."/>
            <person name="Muniz J."/>
            <person name="Nguyen L."/>
            <person name="Ongeri F."/>
            <person name="Osuji N."/>
            <person name="Pu L.-L."/>
            <person name="Puazo M."/>
            <person name="Qu C."/>
            <person name="Quiroz J."/>
            <person name="Raj R."/>
            <person name="Weissenberger G."/>
            <person name="Xin Y."/>
            <person name="Zou X."/>
            <person name="Han Y."/>
            <person name="Richards S."/>
            <person name="Worley K."/>
            <person name="Muzny D."/>
            <person name="Gibbs R."/>
        </authorList>
    </citation>
    <scope>NUCLEOTIDE SEQUENCE</scope>
    <source>
        <strain evidence="12">Sampled in the wild</strain>
    </source>
</reference>
<dbReference type="GO" id="GO:0006511">
    <property type="term" value="P:ubiquitin-dependent protein catabolic process"/>
    <property type="evidence" value="ECO:0007669"/>
    <property type="project" value="TreeGrafter"/>
</dbReference>
<dbReference type="GO" id="GO:0003729">
    <property type="term" value="F:mRNA binding"/>
    <property type="evidence" value="ECO:0007669"/>
    <property type="project" value="TreeGrafter"/>
</dbReference>
<dbReference type="AlphaFoldDB" id="A0A8K0K7D1"/>
<evidence type="ECO:0000313" key="12">
    <source>
        <dbReference type="EMBL" id="KAG8229809.1"/>
    </source>
</evidence>
<dbReference type="GO" id="GO:0010494">
    <property type="term" value="C:cytoplasmic stress granule"/>
    <property type="evidence" value="ECO:0007669"/>
    <property type="project" value="TreeGrafter"/>
</dbReference>
<feature type="non-terminal residue" evidence="12">
    <location>
        <position position="1"/>
    </location>
</feature>
<dbReference type="InterPro" id="IPR000571">
    <property type="entry name" value="Znf_CCCH"/>
</dbReference>
<evidence type="ECO:0000259" key="10">
    <source>
        <dbReference type="PROSITE" id="PS50089"/>
    </source>
</evidence>
<evidence type="ECO:0000256" key="8">
    <source>
        <dbReference type="PROSITE-ProRule" id="PRU00723"/>
    </source>
</evidence>
<feature type="domain" description="RING-type" evidence="10">
    <location>
        <begin position="110"/>
        <end position="150"/>
    </location>
</feature>
<dbReference type="SUPFAM" id="SSF57850">
    <property type="entry name" value="RING/U-box"/>
    <property type="match status" value="1"/>
</dbReference>
<dbReference type="GO" id="GO:0003725">
    <property type="term" value="F:double-stranded RNA binding"/>
    <property type="evidence" value="ECO:0007669"/>
    <property type="project" value="TreeGrafter"/>
</dbReference>
<feature type="coiled-coil region" evidence="9">
    <location>
        <begin position="973"/>
        <end position="1029"/>
    </location>
</feature>
<evidence type="ECO:0000313" key="13">
    <source>
        <dbReference type="Proteomes" id="UP000792457"/>
    </source>
</evidence>
<keyword evidence="13" id="KW-1185">Reference proteome</keyword>
<proteinExistence type="predicted"/>
<dbReference type="Gene3D" id="3.30.40.10">
    <property type="entry name" value="Zinc/RING finger domain, C3HC4 (zinc finger)"/>
    <property type="match status" value="1"/>
</dbReference>
<evidence type="ECO:0000256" key="7">
    <source>
        <dbReference type="ARBA" id="ARBA00022833"/>
    </source>
</evidence>
<comment type="caution">
    <text evidence="12">The sequence shown here is derived from an EMBL/GenBank/DDBJ whole genome shotgun (WGS) entry which is preliminary data.</text>
</comment>
<dbReference type="GO" id="GO:0035613">
    <property type="term" value="F:RNA stem-loop binding"/>
    <property type="evidence" value="ECO:0007669"/>
    <property type="project" value="TreeGrafter"/>
</dbReference>
<dbReference type="PROSITE" id="PS00518">
    <property type="entry name" value="ZF_RING_1"/>
    <property type="match status" value="1"/>
</dbReference>
<evidence type="ECO:0000256" key="9">
    <source>
        <dbReference type="SAM" id="Coils"/>
    </source>
</evidence>
<dbReference type="FunFam" id="1.20.120.1790:FF:000001">
    <property type="entry name" value="roquin-1 isoform X1"/>
    <property type="match status" value="1"/>
</dbReference>
<dbReference type="Gene3D" id="4.10.1000.10">
    <property type="entry name" value="Zinc finger, CCCH-type"/>
    <property type="match status" value="1"/>
</dbReference>
<keyword evidence="9" id="KW-0175">Coiled coil</keyword>
<dbReference type="PANTHER" id="PTHR13139">
    <property type="entry name" value="RING FINGER AND CCCH-TYPE ZINC FINGER DOMAIN-CONTAINING PROTEIN"/>
    <property type="match status" value="1"/>
</dbReference>
<dbReference type="InterPro" id="IPR041523">
    <property type="entry name" value="ROQ_II"/>
</dbReference>
<dbReference type="Pfam" id="PF14634">
    <property type="entry name" value="zf-RING_5"/>
    <property type="match status" value="1"/>
</dbReference>